<gene>
    <name evidence="1" type="ORF">AMECASPLE_014349</name>
</gene>
<keyword evidence="2" id="KW-1185">Reference proteome</keyword>
<sequence>MDVPMPPSFVGTQRTEVPIGVSLLPGRAFCPPVLPSLSPDTSLCPLHHTTTHVGPWGTGASLSVVWCWLFSSLGITKISLDLGPWLRCPVRRLGGSPGSGEGSWLGSVQC</sequence>
<protein>
    <submittedName>
        <fullName evidence="1">Uncharacterized protein</fullName>
    </submittedName>
</protein>
<name>A0ABV1A8P7_9TELE</name>
<evidence type="ECO:0000313" key="2">
    <source>
        <dbReference type="Proteomes" id="UP001469553"/>
    </source>
</evidence>
<organism evidence="1 2">
    <name type="scientific">Ameca splendens</name>
    <dbReference type="NCBI Taxonomy" id="208324"/>
    <lineage>
        <taxon>Eukaryota</taxon>
        <taxon>Metazoa</taxon>
        <taxon>Chordata</taxon>
        <taxon>Craniata</taxon>
        <taxon>Vertebrata</taxon>
        <taxon>Euteleostomi</taxon>
        <taxon>Actinopterygii</taxon>
        <taxon>Neopterygii</taxon>
        <taxon>Teleostei</taxon>
        <taxon>Neoteleostei</taxon>
        <taxon>Acanthomorphata</taxon>
        <taxon>Ovalentaria</taxon>
        <taxon>Atherinomorphae</taxon>
        <taxon>Cyprinodontiformes</taxon>
        <taxon>Goodeidae</taxon>
        <taxon>Ameca</taxon>
    </lineage>
</organism>
<dbReference type="Proteomes" id="UP001469553">
    <property type="component" value="Unassembled WGS sequence"/>
</dbReference>
<proteinExistence type="predicted"/>
<evidence type="ECO:0000313" key="1">
    <source>
        <dbReference type="EMBL" id="MEQ2314651.1"/>
    </source>
</evidence>
<comment type="caution">
    <text evidence="1">The sequence shown here is derived from an EMBL/GenBank/DDBJ whole genome shotgun (WGS) entry which is preliminary data.</text>
</comment>
<reference evidence="1 2" key="1">
    <citation type="submission" date="2021-06" db="EMBL/GenBank/DDBJ databases">
        <authorList>
            <person name="Palmer J.M."/>
        </authorList>
    </citation>
    <scope>NUCLEOTIDE SEQUENCE [LARGE SCALE GENOMIC DNA]</scope>
    <source>
        <strain evidence="1 2">AS_MEX2019</strain>
        <tissue evidence="1">Muscle</tissue>
    </source>
</reference>
<dbReference type="EMBL" id="JAHRIP010085610">
    <property type="protein sequence ID" value="MEQ2314651.1"/>
    <property type="molecule type" value="Genomic_DNA"/>
</dbReference>
<accession>A0ABV1A8P7</accession>